<keyword evidence="2" id="KW-0863">Zinc-finger</keyword>
<accession>A0A445EBZ6</accession>
<keyword evidence="3" id="KW-0862">Zinc</keyword>
<dbReference type="PANTHER" id="PTHR31973:SF187">
    <property type="entry name" value="MUTATOR TRANSPOSASE MUDRA PROTEIN"/>
    <property type="match status" value="1"/>
</dbReference>
<evidence type="ECO:0000313" key="6">
    <source>
        <dbReference type="Proteomes" id="UP000289738"/>
    </source>
</evidence>
<dbReference type="SMART" id="SM00575">
    <property type="entry name" value="ZnF_PMZ"/>
    <property type="match status" value="1"/>
</dbReference>
<dbReference type="Proteomes" id="UP000289738">
    <property type="component" value="Chromosome A02"/>
</dbReference>
<reference evidence="5 6" key="1">
    <citation type="submission" date="2019-01" db="EMBL/GenBank/DDBJ databases">
        <title>Sequencing of cultivated peanut Arachis hypogaea provides insights into genome evolution and oil improvement.</title>
        <authorList>
            <person name="Chen X."/>
        </authorList>
    </citation>
    <scope>NUCLEOTIDE SEQUENCE [LARGE SCALE GENOMIC DNA]</scope>
    <source>
        <strain evidence="6">cv. Fuhuasheng</strain>
        <tissue evidence="5">Leaves</tissue>
    </source>
</reference>
<evidence type="ECO:0000256" key="1">
    <source>
        <dbReference type="ARBA" id="ARBA00022723"/>
    </source>
</evidence>
<evidence type="ECO:0000256" key="2">
    <source>
        <dbReference type="ARBA" id="ARBA00022771"/>
    </source>
</evidence>
<feature type="domain" description="Zinc finger PMZ-type" evidence="4">
    <location>
        <begin position="52"/>
        <end position="79"/>
    </location>
</feature>
<dbReference type="AlphaFoldDB" id="A0A445EBZ6"/>
<dbReference type="InterPro" id="IPR006564">
    <property type="entry name" value="Znf_PMZ"/>
</dbReference>
<keyword evidence="1" id="KW-0479">Metal-binding</keyword>
<evidence type="ECO:0000259" key="4">
    <source>
        <dbReference type="SMART" id="SM00575"/>
    </source>
</evidence>
<dbReference type="GO" id="GO:0008270">
    <property type="term" value="F:zinc ion binding"/>
    <property type="evidence" value="ECO:0007669"/>
    <property type="project" value="UniProtKB-KW"/>
</dbReference>
<dbReference type="PANTHER" id="PTHR31973">
    <property type="entry name" value="POLYPROTEIN, PUTATIVE-RELATED"/>
    <property type="match status" value="1"/>
</dbReference>
<proteinExistence type="predicted"/>
<gene>
    <name evidence="5" type="ORF">Ahy_A02g006997</name>
</gene>
<sequence length="179" mass="20845">MTKWKNEVGPKIDKILMEHVARSEFLKAVRYGDHNVMVRGSNVDVCVNLIHKECTCLEWQMTGIPCPYACDAIKLLHGNIYTYIEEYYLKSSQQKIYASSMIPIETRDMPDVNNLTLTDWVNNIFICHLQQLVLQEDHARSAKSHNFKICVFTNVADVIRVVIVFLNVEILIQKEYEFF</sequence>
<evidence type="ECO:0000256" key="3">
    <source>
        <dbReference type="ARBA" id="ARBA00022833"/>
    </source>
</evidence>
<protein>
    <recommendedName>
        <fullName evidence="4">Zinc finger PMZ-type domain-containing protein</fullName>
    </recommendedName>
</protein>
<dbReference type="InterPro" id="IPR007527">
    <property type="entry name" value="Znf_SWIM"/>
</dbReference>
<comment type="caution">
    <text evidence="5">The sequence shown here is derived from an EMBL/GenBank/DDBJ whole genome shotgun (WGS) entry which is preliminary data.</text>
</comment>
<evidence type="ECO:0000313" key="5">
    <source>
        <dbReference type="EMBL" id="RYR72785.1"/>
    </source>
</evidence>
<keyword evidence="6" id="KW-1185">Reference proteome</keyword>
<dbReference type="Pfam" id="PF04434">
    <property type="entry name" value="SWIM"/>
    <property type="match status" value="1"/>
</dbReference>
<organism evidence="5 6">
    <name type="scientific">Arachis hypogaea</name>
    <name type="common">Peanut</name>
    <dbReference type="NCBI Taxonomy" id="3818"/>
    <lineage>
        <taxon>Eukaryota</taxon>
        <taxon>Viridiplantae</taxon>
        <taxon>Streptophyta</taxon>
        <taxon>Embryophyta</taxon>
        <taxon>Tracheophyta</taxon>
        <taxon>Spermatophyta</taxon>
        <taxon>Magnoliopsida</taxon>
        <taxon>eudicotyledons</taxon>
        <taxon>Gunneridae</taxon>
        <taxon>Pentapetalae</taxon>
        <taxon>rosids</taxon>
        <taxon>fabids</taxon>
        <taxon>Fabales</taxon>
        <taxon>Fabaceae</taxon>
        <taxon>Papilionoideae</taxon>
        <taxon>50 kb inversion clade</taxon>
        <taxon>dalbergioids sensu lato</taxon>
        <taxon>Dalbergieae</taxon>
        <taxon>Pterocarpus clade</taxon>
        <taxon>Arachis</taxon>
    </lineage>
</organism>
<dbReference type="STRING" id="3818.A0A445EBZ6"/>
<name>A0A445EBZ6_ARAHY</name>
<dbReference type="EMBL" id="SDMP01000002">
    <property type="protein sequence ID" value="RYR72785.1"/>
    <property type="molecule type" value="Genomic_DNA"/>
</dbReference>